<evidence type="ECO:0000259" key="1">
    <source>
        <dbReference type="SMART" id="SM00587"/>
    </source>
</evidence>
<dbReference type="InterPro" id="IPR012877">
    <property type="entry name" value="Dhs-27"/>
</dbReference>
<proteinExistence type="predicted"/>
<name>A0ABR1DNM1_NECAM</name>
<dbReference type="InterPro" id="IPR052961">
    <property type="entry name" value="Oxido-Kinase-like_Enzymes"/>
</dbReference>
<accession>A0ABR1DNM1</accession>
<dbReference type="EMBL" id="JAVFWL010000004">
    <property type="protein sequence ID" value="KAK6752030.1"/>
    <property type="molecule type" value="Genomic_DNA"/>
</dbReference>
<reference evidence="2 3" key="1">
    <citation type="submission" date="2023-08" db="EMBL/GenBank/DDBJ databases">
        <title>A Necator americanus chromosomal reference genome.</title>
        <authorList>
            <person name="Ilik V."/>
            <person name="Petrzelkova K.J."/>
            <person name="Pardy F."/>
            <person name="Fuh T."/>
            <person name="Niatou-Singa F.S."/>
            <person name="Gouil Q."/>
            <person name="Baker L."/>
            <person name="Ritchie M.E."/>
            <person name="Jex A.R."/>
            <person name="Gazzola D."/>
            <person name="Li H."/>
            <person name="Toshio Fujiwara R."/>
            <person name="Zhan B."/>
            <person name="Aroian R.V."/>
            <person name="Pafco B."/>
            <person name="Schwarz E.M."/>
        </authorList>
    </citation>
    <scope>NUCLEOTIDE SEQUENCE [LARGE SCALE GENOMIC DNA]</scope>
    <source>
        <strain evidence="2 3">Aroian</strain>
        <tissue evidence="2">Whole animal</tissue>
    </source>
</reference>
<dbReference type="InterPro" id="IPR011009">
    <property type="entry name" value="Kinase-like_dom_sf"/>
</dbReference>
<dbReference type="InterPro" id="IPR015897">
    <property type="entry name" value="CHK_kinase-like"/>
</dbReference>
<dbReference type="Gene3D" id="3.90.1200.10">
    <property type="match status" value="1"/>
</dbReference>
<evidence type="ECO:0000313" key="2">
    <source>
        <dbReference type="EMBL" id="KAK6752030.1"/>
    </source>
</evidence>
<gene>
    <name evidence="2" type="primary">Necator_chrIV.g16745</name>
    <name evidence="2" type="ORF">RB195_003448</name>
</gene>
<dbReference type="PANTHER" id="PTHR23020:SF15">
    <property type="entry name" value="CHK KINASE-LIKE DOMAIN-CONTAINING PROTEIN"/>
    <property type="match status" value="1"/>
</dbReference>
<sequence length="421" mass="48517">MELKLHTPGNGLFGTHITWKDIEQRIQKELKQKVCFGPKKSAQLIGDGNGFLSRNAVIEGDFQGETDGLPSKFIVKMFTAVACSEMIESIKDRNEGIADVEEIYGMYEKMFRDAHNREVNFYRMFSRFNNPISKIPRVYFTQDFTEGNELKGFIGMEYIEDTELRHICHNVAPNELSDVLRAIAYVEAKSLELSDEEKQKLANNPILTVYPPMVNPNAVRKLFSDMYTVLEELRPSGEVLVEMAEELVALELTSTMNDELGMKDVFVHGDLWSTNMLWRKTASGRTQLGGIVDYQMSHFGCAAVDLCRAFISTMSGKDRRENWERLVEEFHGYLTEYCKEELPFTIEQVKESYRRLFPISGLLLLEAFGPIAKIATRKLPEEEKKTAEGVLREKTIALFEDMLYFTRRNHDVRRNMNNKYN</sequence>
<dbReference type="Pfam" id="PF07914">
    <property type="entry name" value="DUF1679"/>
    <property type="match status" value="1"/>
</dbReference>
<organism evidence="2 3">
    <name type="scientific">Necator americanus</name>
    <name type="common">Human hookworm</name>
    <dbReference type="NCBI Taxonomy" id="51031"/>
    <lineage>
        <taxon>Eukaryota</taxon>
        <taxon>Metazoa</taxon>
        <taxon>Ecdysozoa</taxon>
        <taxon>Nematoda</taxon>
        <taxon>Chromadorea</taxon>
        <taxon>Rhabditida</taxon>
        <taxon>Rhabditina</taxon>
        <taxon>Rhabditomorpha</taxon>
        <taxon>Strongyloidea</taxon>
        <taxon>Ancylostomatidae</taxon>
        <taxon>Bunostominae</taxon>
        <taxon>Necator</taxon>
    </lineage>
</organism>
<dbReference type="SUPFAM" id="SSF56112">
    <property type="entry name" value="Protein kinase-like (PK-like)"/>
    <property type="match status" value="1"/>
</dbReference>
<dbReference type="Proteomes" id="UP001303046">
    <property type="component" value="Unassembled WGS sequence"/>
</dbReference>
<protein>
    <recommendedName>
        <fullName evidence="1">CHK kinase-like domain-containing protein</fullName>
    </recommendedName>
</protein>
<keyword evidence="3" id="KW-1185">Reference proteome</keyword>
<dbReference type="PANTHER" id="PTHR23020">
    <property type="entry name" value="UNCHARACTERIZED NUCLEAR HORMONE RECEPTOR-RELATED"/>
    <property type="match status" value="1"/>
</dbReference>
<comment type="caution">
    <text evidence="2">The sequence shown here is derived from an EMBL/GenBank/DDBJ whole genome shotgun (WGS) entry which is preliminary data.</text>
</comment>
<feature type="domain" description="CHK kinase-like" evidence="1">
    <location>
        <begin position="153"/>
        <end position="340"/>
    </location>
</feature>
<dbReference type="SMART" id="SM00587">
    <property type="entry name" value="CHK"/>
    <property type="match status" value="1"/>
</dbReference>
<evidence type="ECO:0000313" key="3">
    <source>
        <dbReference type="Proteomes" id="UP001303046"/>
    </source>
</evidence>